<sequence length="108" mass="12097">MPKRSSAWMVISLIKPEAALRGALSRYFVEIPVHTFAGKINRRHADIVLEKVRATKGKAAIITAKNNEIGFDIELINHDNHTVEDFDGLMLISTKRRRIKKSVTSEGG</sequence>
<reference evidence="1 2" key="1">
    <citation type="journal article" date="2021" name="ISME J.">
        <title>Genomic evolution of the class Acidithiobacillia: deep-branching Proteobacteria living in extreme acidic conditions.</title>
        <authorList>
            <person name="Moya-Beltran A."/>
            <person name="Beard S."/>
            <person name="Rojas-Villalobos C."/>
            <person name="Issotta F."/>
            <person name="Gallardo Y."/>
            <person name="Ulloa R."/>
            <person name="Giaveno A."/>
            <person name="Degli Esposti M."/>
            <person name="Johnson D.B."/>
            <person name="Quatrini R."/>
        </authorList>
    </citation>
    <scope>NUCLEOTIDE SEQUENCE [LARGE SCALE GENOMIC DNA]</scope>
    <source>
        <strain evidence="1 2">RW2</strain>
    </source>
</reference>
<comment type="caution">
    <text evidence="1">The sequence shown here is derived from an EMBL/GenBank/DDBJ whole genome shotgun (WGS) entry which is preliminary data.</text>
</comment>
<name>A0ABS5ZYD7_9PROT</name>
<proteinExistence type="predicted"/>
<dbReference type="RefSeq" id="WP_215882066.1">
    <property type="nucleotide sequence ID" value="NZ_JAAOMP010000068.1"/>
</dbReference>
<dbReference type="Gene3D" id="3.30.70.240">
    <property type="match status" value="1"/>
</dbReference>
<accession>A0ABS5ZYD7</accession>
<dbReference type="InterPro" id="IPR010152">
    <property type="entry name" value="CRISPR-assoc_prot_Cas2_sub"/>
</dbReference>
<evidence type="ECO:0000313" key="1">
    <source>
        <dbReference type="EMBL" id="MBU2759709.1"/>
    </source>
</evidence>
<gene>
    <name evidence="1" type="ORF">HAP95_06015</name>
</gene>
<dbReference type="Pfam" id="PF09707">
    <property type="entry name" value="Cas_Cas2CT1978"/>
    <property type="match status" value="1"/>
</dbReference>
<dbReference type="EMBL" id="JAAOMP010000068">
    <property type="protein sequence ID" value="MBU2759709.1"/>
    <property type="molecule type" value="Genomic_DNA"/>
</dbReference>
<evidence type="ECO:0000313" key="2">
    <source>
        <dbReference type="Proteomes" id="UP000755654"/>
    </source>
</evidence>
<protein>
    <recommendedName>
        <fullName evidence="3">CRISPR-associated protein Cas2</fullName>
    </recommendedName>
</protein>
<organism evidence="1 2">
    <name type="scientific">Acidithiobacillus sulfurivorans</name>
    <dbReference type="NCBI Taxonomy" id="1958756"/>
    <lineage>
        <taxon>Bacteria</taxon>
        <taxon>Pseudomonadati</taxon>
        <taxon>Pseudomonadota</taxon>
        <taxon>Acidithiobacillia</taxon>
        <taxon>Acidithiobacillales</taxon>
        <taxon>Acidithiobacillaceae</taxon>
        <taxon>Acidithiobacillus</taxon>
    </lineage>
</organism>
<dbReference type="Proteomes" id="UP000755654">
    <property type="component" value="Unassembled WGS sequence"/>
</dbReference>
<evidence type="ECO:0008006" key="3">
    <source>
        <dbReference type="Google" id="ProtNLM"/>
    </source>
</evidence>
<keyword evidence="2" id="KW-1185">Reference proteome</keyword>